<gene>
    <name evidence="1" type="ORF">GPA22_20080</name>
</gene>
<sequence>MTQLHCYVPDDVAEKAQRKAKEAGMSVSRYLAELVKRDTGASEAWPEGYFELFGKWEGAPLERAPQGQFEERSAFE</sequence>
<evidence type="ECO:0000313" key="1">
    <source>
        <dbReference type="EMBL" id="NMG46021.1"/>
    </source>
</evidence>
<dbReference type="EMBL" id="WTVN01000045">
    <property type="protein sequence ID" value="NMG46021.1"/>
    <property type="molecule type" value="Genomic_DNA"/>
</dbReference>
<organism evidence="1 2">
    <name type="scientific">Aromatoleum toluvorans</name>
    <dbReference type="NCBI Taxonomy" id="92002"/>
    <lineage>
        <taxon>Bacteria</taxon>
        <taxon>Pseudomonadati</taxon>
        <taxon>Pseudomonadota</taxon>
        <taxon>Betaproteobacteria</taxon>
        <taxon>Rhodocyclales</taxon>
        <taxon>Rhodocyclaceae</taxon>
        <taxon>Aromatoleum</taxon>
    </lineage>
</organism>
<evidence type="ECO:0000313" key="2">
    <source>
        <dbReference type="Proteomes" id="UP000623795"/>
    </source>
</evidence>
<comment type="caution">
    <text evidence="1">The sequence shown here is derived from an EMBL/GenBank/DDBJ whole genome shotgun (WGS) entry which is preliminary data.</text>
</comment>
<reference evidence="1 2" key="1">
    <citation type="submission" date="2019-12" db="EMBL/GenBank/DDBJ databases">
        <title>Comparative genomics gives insights into the taxonomy of the Azoarcus-Aromatoleum group and reveals separate origins of nif in the plant-associated Azoarcus and non-plant-associated Aromatoleum sub-groups.</title>
        <authorList>
            <person name="Lafos M."/>
            <person name="Maluk M."/>
            <person name="Batista M."/>
            <person name="Junghare M."/>
            <person name="Carmona M."/>
            <person name="Faoro H."/>
            <person name="Cruz L.M."/>
            <person name="Battistoni F."/>
            <person name="De Souza E."/>
            <person name="Pedrosa F."/>
            <person name="Chen W.-M."/>
            <person name="Poole P.S."/>
            <person name="Dixon R.A."/>
            <person name="James E.K."/>
        </authorList>
    </citation>
    <scope>NUCLEOTIDE SEQUENCE [LARGE SCALE GENOMIC DNA]</scope>
    <source>
        <strain evidence="1 2">Td21</strain>
    </source>
</reference>
<name>A0ABX1Q2T0_9RHOO</name>
<dbReference type="RefSeq" id="WP_169257852.1">
    <property type="nucleotide sequence ID" value="NZ_WTVN01000045.1"/>
</dbReference>
<keyword evidence="2" id="KW-1185">Reference proteome</keyword>
<accession>A0ABX1Q2T0</accession>
<proteinExistence type="predicted"/>
<dbReference type="Proteomes" id="UP000623795">
    <property type="component" value="Unassembled WGS sequence"/>
</dbReference>
<protein>
    <submittedName>
        <fullName evidence="1">Uncharacterized protein</fullName>
    </submittedName>
</protein>